<organism evidence="7 8">
    <name type="scientific">Aquimarina litoralis</name>
    <dbReference type="NCBI Taxonomy" id="584605"/>
    <lineage>
        <taxon>Bacteria</taxon>
        <taxon>Pseudomonadati</taxon>
        <taxon>Bacteroidota</taxon>
        <taxon>Flavobacteriia</taxon>
        <taxon>Flavobacteriales</taxon>
        <taxon>Flavobacteriaceae</taxon>
        <taxon>Aquimarina</taxon>
    </lineage>
</organism>
<evidence type="ECO:0000256" key="2">
    <source>
        <dbReference type="ARBA" id="ARBA00022723"/>
    </source>
</evidence>
<evidence type="ECO:0000256" key="3">
    <source>
        <dbReference type="ARBA" id="ARBA00022801"/>
    </source>
</evidence>
<evidence type="ECO:0000313" key="8">
    <source>
        <dbReference type="Proteomes" id="UP001501758"/>
    </source>
</evidence>
<dbReference type="Proteomes" id="UP001501758">
    <property type="component" value="Unassembled WGS sequence"/>
</dbReference>
<comment type="caution">
    <text evidence="7">The sequence shown here is derived from an EMBL/GenBank/DDBJ whole genome shotgun (WGS) entry which is preliminary data.</text>
</comment>
<sequence>MLKYIFMKRAFSISLLVILHIHALAQSPFSFQNKSIDPGTKSHIKVPIRSDKDSTFVPVTIFHGIKSGPVLGITAGVHGYEYPPILAAQELNRKIDPQKLSGTIILVQLANVPAFLGRSPYVNPMDGKNLNRSFPGDPNGTITQRIAHMITTDIIAKSDFFVDMHAGDAPEDLRAYNAWYQSDALPEVSRKGKEMALAMGFDYSIIFNIKEERLKTPSIYCSQEAFHRKIPSVDIECGRLGIPGKVETKRIVDGMISLLKHLQMFDGISSESKIKPTIIAKRVTLKSKSTGLFYTEKKAGDLIKKGELMGYTTDFFGNTLEKIIASESGVILYMIGTPPINKGETLMSVGVLPE</sequence>
<dbReference type="CDD" id="cd06254">
    <property type="entry name" value="M14_ASTE_ASPA-like"/>
    <property type="match status" value="1"/>
</dbReference>
<dbReference type="Pfam" id="PF24827">
    <property type="entry name" value="AstE_AspA_cat"/>
    <property type="match status" value="1"/>
</dbReference>
<feature type="chain" id="PRO_5045591468" evidence="5">
    <location>
        <begin position="26"/>
        <end position="354"/>
    </location>
</feature>
<keyword evidence="3" id="KW-0378">Hydrolase</keyword>
<dbReference type="PIRSF" id="PIRSF039012">
    <property type="entry name" value="ASP"/>
    <property type="match status" value="1"/>
</dbReference>
<evidence type="ECO:0000256" key="5">
    <source>
        <dbReference type="SAM" id="SignalP"/>
    </source>
</evidence>
<dbReference type="EMBL" id="BAAAGE010000002">
    <property type="protein sequence ID" value="GAA0723618.1"/>
    <property type="molecule type" value="Genomic_DNA"/>
</dbReference>
<dbReference type="PANTHER" id="PTHR37326:SF1">
    <property type="entry name" value="BLL3975 PROTEIN"/>
    <property type="match status" value="1"/>
</dbReference>
<evidence type="ECO:0000259" key="6">
    <source>
        <dbReference type="Pfam" id="PF24827"/>
    </source>
</evidence>
<comment type="cofactor">
    <cofactor evidence="1">
        <name>Zn(2+)</name>
        <dbReference type="ChEBI" id="CHEBI:29105"/>
    </cofactor>
</comment>
<name>A0ABP3U3H4_9FLAO</name>
<dbReference type="InterPro" id="IPR043795">
    <property type="entry name" value="N-alpha-Ac-DABA-like"/>
</dbReference>
<keyword evidence="4" id="KW-0862">Zinc</keyword>
<feature type="domain" description="Succinylglutamate desuccinylase/Aspartoacylase catalytic" evidence="6">
    <location>
        <begin position="68"/>
        <end position="254"/>
    </location>
</feature>
<reference evidence="8" key="1">
    <citation type="journal article" date="2019" name="Int. J. Syst. Evol. Microbiol.">
        <title>The Global Catalogue of Microorganisms (GCM) 10K type strain sequencing project: providing services to taxonomists for standard genome sequencing and annotation.</title>
        <authorList>
            <consortium name="The Broad Institute Genomics Platform"/>
            <consortium name="The Broad Institute Genome Sequencing Center for Infectious Disease"/>
            <person name="Wu L."/>
            <person name="Ma J."/>
        </authorList>
    </citation>
    <scope>NUCLEOTIDE SEQUENCE [LARGE SCALE GENOMIC DNA]</scope>
    <source>
        <strain evidence="8">JCM 15974</strain>
    </source>
</reference>
<feature type="signal peptide" evidence="5">
    <location>
        <begin position="1"/>
        <end position="25"/>
    </location>
</feature>
<protein>
    <submittedName>
        <fullName evidence="7">Succinylglutamate desuccinylase/aspartoacylase family protein</fullName>
    </submittedName>
</protein>
<keyword evidence="2" id="KW-0479">Metal-binding</keyword>
<gene>
    <name evidence="7" type="ORF">GCM10009430_27260</name>
</gene>
<evidence type="ECO:0000313" key="7">
    <source>
        <dbReference type="EMBL" id="GAA0723618.1"/>
    </source>
</evidence>
<keyword evidence="8" id="KW-1185">Reference proteome</keyword>
<dbReference type="Gene3D" id="3.40.630.10">
    <property type="entry name" value="Zn peptidases"/>
    <property type="match status" value="1"/>
</dbReference>
<accession>A0ABP3U3H4</accession>
<dbReference type="InterPro" id="IPR053138">
    <property type="entry name" value="N-alpha-Ac-DABA_deacetylase"/>
</dbReference>
<dbReference type="InterPro" id="IPR055438">
    <property type="entry name" value="AstE_AspA_cat"/>
</dbReference>
<evidence type="ECO:0000256" key="4">
    <source>
        <dbReference type="ARBA" id="ARBA00022833"/>
    </source>
</evidence>
<dbReference type="PANTHER" id="PTHR37326">
    <property type="entry name" value="BLL3975 PROTEIN"/>
    <property type="match status" value="1"/>
</dbReference>
<keyword evidence="5" id="KW-0732">Signal</keyword>
<dbReference type="SUPFAM" id="SSF53187">
    <property type="entry name" value="Zn-dependent exopeptidases"/>
    <property type="match status" value="1"/>
</dbReference>
<evidence type="ECO:0000256" key="1">
    <source>
        <dbReference type="ARBA" id="ARBA00001947"/>
    </source>
</evidence>
<proteinExistence type="predicted"/>